<dbReference type="EMBL" id="CALNXI010005189">
    <property type="protein sequence ID" value="CAH3197116.1"/>
    <property type="molecule type" value="Genomic_DNA"/>
</dbReference>
<evidence type="ECO:0000313" key="2">
    <source>
        <dbReference type="EMBL" id="CAH3197116.1"/>
    </source>
</evidence>
<proteinExistence type="predicted"/>
<name>A0ABN8T1D2_9CNID</name>
<evidence type="ECO:0000313" key="3">
    <source>
        <dbReference type="Proteomes" id="UP001159427"/>
    </source>
</evidence>
<feature type="compositionally biased region" description="Basic and acidic residues" evidence="1">
    <location>
        <begin position="18"/>
        <end position="32"/>
    </location>
</feature>
<organism evidence="2 3">
    <name type="scientific">Porites evermanni</name>
    <dbReference type="NCBI Taxonomy" id="104178"/>
    <lineage>
        <taxon>Eukaryota</taxon>
        <taxon>Metazoa</taxon>
        <taxon>Cnidaria</taxon>
        <taxon>Anthozoa</taxon>
        <taxon>Hexacorallia</taxon>
        <taxon>Scleractinia</taxon>
        <taxon>Fungiina</taxon>
        <taxon>Poritidae</taxon>
        <taxon>Porites</taxon>
    </lineage>
</organism>
<keyword evidence="3" id="KW-1185">Reference proteome</keyword>
<comment type="caution">
    <text evidence="2">The sequence shown here is derived from an EMBL/GenBank/DDBJ whole genome shotgun (WGS) entry which is preliminary data.</text>
</comment>
<dbReference type="Proteomes" id="UP001159427">
    <property type="component" value="Unassembled WGS sequence"/>
</dbReference>
<accession>A0ABN8T1D2</accession>
<evidence type="ECO:0000256" key="1">
    <source>
        <dbReference type="SAM" id="MobiDB-lite"/>
    </source>
</evidence>
<feature type="region of interest" description="Disordered" evidence="1">
    <location>
        <begin position="18"/>
        <end position="42"/>
    </location>
</feature>
<feature type="non-terminal residue" evidence="2">
    <location>
        <position position="239"/>
    </location>
</feature>
<gene>
    <name evidence="2" type="ORF">PEVE_00034326</name>
</gene>
<sequence length="239" mass="27642">MCDECLIASRYVSKALQKKRESGSSKRYERQKPSSNYPVKFLSPKSKSARYANSRLQRHRLEKHVKKLYKRTKVELPQDQPEELCKLVKSIEDSDVRRKELAKIYNKGNQFSSSKGQEAGDCLKEVWKKDRESFFRDQRSNVTGKNGNRWSIATIRVALAVYNRSPSAYETLHKLKILQLPHSKTLKKVIRGGSEQSGIDEDYLQGQQQIYEHFQSGREAEGHPRPLGIGVLMWDEVKV</sequence>
<protein>
    <submittedName>
        <fullName evidence="2">Uncharacterized protein</fullName>
    </submittedName>
</protein>
<reference evidence="2 3" key="1">
    <citation type="submission" date="2022-05" db="EMBL/GenBank/DDBJ databases">
        <authorList>
            <consortium name="Genoscope - CEA"/>
            <person name="William W."/>
        </authorList>
    </citation>
    <scope>NUCLEOTIDE SEQUENCE [LARGE SCALE GENOMIC DNA]</scope>
</reference>